<dbReference type="Pfam" id="PF13456">
    <property type="entry name" value="RVT_3"/>
    <property type="match status" value="1"/>
</dbReference>
<dbReference type="AlphaFoldDB" id="A0AA88DPS3"/>
<evidence type="ECO:0000259" key="1">
    <source>
        <dbReference type="Pfam" id="PF13456"/>
    </source>
</evidence>
<protein>
    <recommendedName>
        <fullName evidence="1">RNase H type-1 domain-containing protein</fullName>
    </recommendedName>
</protein>
<evidence type="ECO:0000313" key="2">
    <source>
        <dbReference type="EMBL" id="GMN59198.1"/>
    </source>
</evidence>
<sequence length="176" mass="18926">MGWGEGGGWERVHGRSFGEWQALHRALIQSQAVGSDAWSPLQSGYLKLNIDASVFPSSDHIGIGAAIRDDKGSILGAVAKFAKEIECANIEVETDAINVVSAVVDNRELSMEGPILEDVKQLLAQLRSTGIHHICRSANYVAHLLARFGFNSNCTNVWISETPSVVSNAVSIDVIA</sequence>
<feature type="domain" description="RNase H type-1" evidence="1">
    <location>
        <begin position="81"/>
        <end position="148"/>
    </location>
</feature>
<dbReference type="InterPro" id="IPR044730">
    <property type="entry name" value="RNase_H-like_dom_plant"/>
</dbReference>
<dbReference type="SUPFAM" id="SSF53098">
    <property type="entry name" value="Ribonuclease H-like"/>
    <property type="match status" value="1"/>
</dbReference>
<dbReference type="PANTHER" id="PTHR47074:SF48">
    <property type="entry name" value="POLYNUCLEOTIDYL TRANSFERASE, RIBONUCLEASE H-LIKE SUPERFAMILY PROTEIN"/>
    <property type="match status" value="1"/>
</dbReference>
<dbReference type="Proteomes" id="UP001187192">
    <property type="component" value="Unassembled WGS sequence"/>
</dbReference>
<organism evidence="2 3">
    <name type="scientific">Ficus carica</name>
    <name type="common">Common fig</name>
    <dbReference type="NCBI Taxonomy" id="3494"/>
    <lineage>
        <taxon>Eukaryota</taxon>
        <taxon>Viridiplantae</taxon>
        <taxon>Streptophyta</taxon>
        <taxon>Embryophyta</taxon>
        <taxon>Tracheophyta</taxon>
        <taxon>Spermatophyta</taxon>
        <taxon>Magnoliopsida</taxon>
        <taxon>eudicotyledons</taxon>
        <taxon>Gunneridae</taxon>
        <taxon>Pentapetalae</taxon>
        <taxon>rosids</taxon>
        <taxon>fabids</taxon>
        <taxon>Rosales</taxon>
        <taxon>Moraceae</taxon>
        <taxon>Ficeae</taxon>
        <taxon>Ficus</taxon>
    </lineage>
</organism>
<dbReference type="InterPro" id="IPR002156">
    <property type="entry name" value="RNaseH_domain"/>
</dbReference>
<gene>
    <name evidence="2" type="ORF">TIFTF001_028298</name>
</gene>
<comment type="caution">
    <text evidence="2">The sequence shown here is derived from an EMBL/GenBank/DDBJ whole genome shotgun (WGS) entry which is preliminary data.</text>
</comment>
<keyword evidence="3" id="KW-1185">Reference proteome</keyword>
<accession>A0AA88DPS3</accession>
<name>A0AA88DPS3_FICCA</name>
<dbReference type="GO" id="GO:0004523">
    <property type="term" value="F:RNA-DNA hybrid ribonuclease activity"/>
    <property type="evidence" value="ECO:0007669"/>
    <property type="project" value="InterPro"/>
</dbReference>
<dbReference type="CDD" id="cd06222">
    <property type="entry name" value="RNase_H_like"/>
    <property type="match status" value="1"/>
</dbReference>
<dbReference type="PANTHER" id="PTHR47074">
    <property type="entry name" value="BNAC02G40300D PROTEIN"/>
    <property type="match status" value="1"/>
</dbReference>
<dbReference type="InterPro" id="IPR012337">
    <property type="entry name" value="RNaseH-like_sf"/>
</dbReference>
<dbReference type="GO" id="GO:0003676">
    <property type="term" value="F:nucleic acid binding"/>
    <property type="evidence" value="ECO:0007669"/>
    <property type="project" value="InterPro"/>
</dbReference>
<dbReference type="EMBL" id="BTGU01000085">
    <property type="protein sequence ID" value="GMN59198.1"/>
    <property type="molecule type" value="Genomic_DNA"/>
</dbReference>
<reference evidence="2" key="1">
    <citation type="submission" date="2023-07" db="EMBL/GenBank/DDBJ databases">
        <title>draft genome sequence of fig (Ficus carica).</title>
        <authorList>
            <person name="Takahashi T."/>
            <person name="Nishimura K."/>
        </authorList>
    </citation>
    <scope>NUCLEOTIDE SEQUENCE</scope>
</reference>
<dbReference type="InterPro" id="IPR052929">
    <property type="entry name" value="RNase_H-like_EbsB-rel"/>
</dbReference>
<evidence type="ECO:0000313" key="3">
    <source>
        <dbReference type="Proteomes" id="UP001187192"/>
    </source>
</evidence>
<proteinExistence type="predicted"/>